<protein>
    <submittedName>
        <fullName evidence="1">Uncharacterized protein</fullName>
    </submittedName>
</protein>
<dbReference type="EMBL" id="NJAI01000001">
    <property type="protein sequence ID" value="PHM57650.1"/>
    <property type="molecule type" value="Genomic_DNA"/>
</dbReference>
<gene>
    <name evidence="1" type="ORF">Xhom_00648</name>
</gene>
<evidence type="ECO:0000313" key="2">
    <source>
        <dbReference type="Proteomes" id="UP000225433"/>
    </source>
</evidence>
<organism evidence="1 2">
    <name type="scientific">Xenorhabdus hominickii</name>
    <dbReference type="NCBI Taxonomy" id="351679"/>
    <lineage>
        <taxon>Bacteria</taxon>
        <taxon>Pseudomonadati</taxon>
        <taxon>Pseudomonadota</taxon>
        <taxon>Gammaproteobacteria</taxon>
        <taxon>Enterobacterales</taxon>
        <taxon>Morganellaceae</taxon>
        <taxon>Xenorhabdus</taxon>
    </lineage>
</organism>
<proteinExistence type="predicted"/>
<dbReference type="Proteomes" id="UP000225433">
    <property type="component" value="Unassembled WGS sequence"/>
</dbReference>
<name>A0A2G0QEJ9_XENHO</name>
<comment type="caution">
    <text evidence="1">The sequence shown here is derived from an EMBL/GenBank/DDBJ whole genome shotgun (WGS) entry which is preliminary data.</text>
</comment>
<dbReference type="AlphaFoldDB" id="A0A2G0QEJ9"/>
<reference evidence="1 2" key="1">
    <citation type="journal article" date="2017" name="Nat. Microbiol.">
        <title>Natural product diversity associated with the nematode symbionts Photorhabdus and Xenorhabdus.</title>
        <authorList>
            <person name="Tobias N.J."/>
            <person name="Wolff H."/>
            <person name="Djahanschiri B."/>
            <person name="Grundmann F."/>
            <person name="Kronenwerth M."/>
            <person name="Shi Y.M."/>
            <person name="Simonyi S."/>
            <person name="Grun P."/>
            <person name="Shapiro-Ilan D."/>
            <person name="Pidot S.J."/>
            <person name="Stinear T.P."/>
            <person name="Ebersberger I."/>
            <person name="Bode H.B."/>
        </authorList>
    </citation>
    <scope>NUCLEOTIDE SEQUENCE [LARGE SCALE GENOMIC DNA]</scope>
    <source>
        <strain evidence="1 2">DSM 17903</strain>
    </source>
</reference>
<evidence type="ECO:0000313" key="1">
    <source>
        <dbReference type="EMBL" id="PHM57650.1"/>
    </source>
</evidence>
<sequence>MTAKRESVARQSVIELHQWIEDVFANQQKKAPRC</sequence>
<accession>A0A2G0QEJ9</accession>